<feature type="region of interest" description="Disordered" evidence="1">
    <location>
        <begin position="251"/>
        <end position="318"/>
    </location>
</feature>
<organism evidence="3 5">
    <name type="scientific">Legionella gratiana</name>
    <dbReference type="NCBI Taxonomy" id="45066"/>
    <lineage>
        <taxon>Bacteria</taxon>
        <taxon>Pseudomonadati</taxon>
        <taxon>Pseudomonadota</taxon>
        <taxon>Gammaproteobacteria</taxon>
        <taxon>Legionellales</taxon>
        <taxon>Legionellaceae</taxon>
        <taxon>Legionella</taxon>
    </lineage>
</organism>
<dbReference type="Gene3D" id="1.10.357.40">
    <property type="entry name" value="YbiA-like"/>
    <property type="match status" value="1"/>
</dbReference>
<dbReference type="AlphaFoldDB" id="A0A378JDP3"/>
<evidence type="ECO:0000313" key="2">
    <source>
        <dbReference type="EMBL" id="KTD10949.1"/>
    </source>
</evidence>
<keyword evidence="4" id="KW-1185">Reference proteome</keyword>
<dbReference type="EMBL" id="UGOB01000001">
    <property type="protein sequence ID" value="STX45923.1"/>
    <property type="molecule type" value="Genomic_DNA"/>
</dbReference>
<feature type="compositionally biased region" description="Low complexity" evidence="1">
    <location>
        <begin position="378"/>
        <end position="400"/>
    </location>
</feature>
<protein>
    <submittedName>
        <fullName evidence="3">Uncharacterized protein</fullName>
    </submittedName>
</protein>
<dbReference type="STRING" id="45066.Lgra_1915"/>
<dbReference type="InterPro" id="IPR037238">
    <property type="entry name" value="YbiA-like_sf"/>
</dbReference>
<evidence type="ECO:0000313" key="4">
    <source>
        <dbReference type="Proteomes" id="UP000054691"/>
    </source>
</evidence>
<evidence type="ECO:0000313" key="3">
    <source>
        <dbReference type="EMBL" id="STX45923.1"/>
    </source>
</evidence>
<dbReference type="Proteomes" id="UP000054691">
    <property type="component" value="Unassembled WGS sequence"/>
</dbReference>
<reference evidence="2 4" key="1">
    <citation type="submission" date="2015-11" db="EMBL/GenBank/DDBJ databases">
        <title>Genomic analysis of 38 Legionella species identifies large and diverse effector repertoires.</title>
        <authorList>
            <person name="Burstein D."/>
            <person name="Amaro F."/>
            <person name="Zusman T."/>
            <person name="Lifshitz Z."/>
            <person name="Cohen O."/>
            <person name="Gilbert J.A."/>
            <person name="Pupko T."/>
            <person name="Shuman H.A."/>
            <person name="Segal G."/>
        </authorList>
    </citation>
    <scope>NUCLEOTIDE SEQUENCE [LARGE SCALE GENOMIC DNA]</scope>
    <source>
        <strain evidence="2 4">Lyon 8420412</strain>
    </source>
</reference>
<name>A0A378JDP3_9GAMM</name>
<feature type="compositionally biased region" description="Polar residues" evidence="1">
    <location>
        <begin position="256"/>
        <end position="285"/>
    </location>
</feature>
<feature type="region of interest" description="Disordered" evidence="1">
    <location>
        <begin position="365"/>
        <end position="424"/>
    </location>
</feature>
<sequence length="530" mass="59831">MGGQLYLNNGQPPNRTNVCVSGYQRGTEDFALSNFDDNNGKGYDFIDPDIGLVHFQTSEHYLHFQKIKPEHKRDYYDTWKAEKDPLTILKGITEQSSPYYIPNDHHAYMNNNVFNKAWDNDKIFVQMQINAAKYQQSKEFRNSIQKSIELGDAFGDNKGPATIIEDTSSLKAGKKVEEEWGTGPGGKGKNILGNSQTAFAMLIKNKQFDKNSPMPELKTFKTTQVAGYYANAQTQYQQGVQVALTDVRKKSGKDQGFNQPDTSDLSPTLVQKTSATSIKNKQQNAQSFTTSPTPPQTHVNHHNPFQNLFSPPQPTYEYSKNRNQRLVIQNNRIVGYEFRRSSNSNWEKSGDLRQFQGLVDHFNQKRQRRSPDLHDKSSSIPQSSLTSPKSSQTPPKKGTSQEVSSAIQEMFDSKSAPKGSDIPVVSKGGMKGTFKMAFDTAQDAQTFKQLLNEFGFKGVSYYGAGEKYPMQHNGRELSHIVRFENDGNKATIPTEALDFLRIKLNDDEKVADIVEQMGFDRPELGNRYTF</sequence>
<dbReference type="RefSeq" id="WP_238584414.1">
    <property type="nucleotide sequence ID" value="NZ_CAAAHW010000014.1"/>
</dbReference>
<evidence type="ECO:0000313" key="5">
    <source>
        <dbReference type="Proteomes" id="UP000254476"/>
    </source>
</evidence>
<dbReference type="EMBL" id="LNYE01000022">
    <property type="protein sequence ID" value="KTD10949.1"/>
    <property type="molecule type" value="Genomic_DNA"/>
</dbReference>
<gene>
    <name evidence="2" type="ORF">Lgra_1915</name>
    <name evidence="3" type="ORF">NCTC12388_02667</name>
</gene>
<reference evidence="3 5" key="2">
    <citation type="submission" date="2018-06" db="EMBL/GenBank/DDBJ databases">
        <authorList>
            <consortium name="Pathogen Informatics"/>
            <person name="Doyle S."/>
        </authorList>
    </citation>
    <scope>NUCLEOTIDE SEQUENCE [LARGE SCALE GENOMIC DNA]</scope>
    <source>
        <strain evidence="3 5">NCTC12388</strain>
    </source>
</reference>
<evidence type="ECO:0000256" key="1">
    <source>
        <dbReference type="SAM" id="MobiDB-lite"/>
    </source>
</evidence>
<dbReference type="SUPFAM" id="SSF143990">
    <property type="entry name" value="YbiA-like"/>
    <property type="match status" value="1"/>
</dbReference>
<proteinExistence type="predicted"/>
<accession>A0A378JDP3</accession>
<dbReference type="Proteomes" id="UP000254476">
    <property type="component" value="Unassembled WGS sequence"/>
</dbReference>